<feature type="non-terminal residue" evidence="1">
    <location>
        <position position="1"/>
    </location>
</feature>
<organism evidence="1">
    <name type="scientific">human gut metagenome</name>
    <dbReference type="NCBI Taxonomy" id="408170"/>
    <lineage>
        <taxon>unclassified sequences</taxon>
        <taxon>metagenomes</taxon>
        <taxon>organismal metagenomes</taxon>
    </lineage>
</organism>
<comment type="caution">
    <text evidence="1">The sequence shown here is derived from an EMBL/GenBank/DDBJ whole genome shotgun (WGS) entry which is preliminary data.</text>
</comment>
<name>W1Y282_9ZZZZ</name>
<accession>W1Y282</accession>
<proteinExistence type="predicted"/>
<sequence length="55" mass="6496">LPAELITPAVWSRIIGRVQNESTHFLKKLFVRRKFKQDDRKTDRVAQFVNENNNA</sequence>
<evidence type="ECO:0000313" key="1">
    <source>
        <dbReference type="EMBL" id="ETJ36531.1"/>
    </source>
</evidence>
<dbReference type="EMBL" id="AZMM01009212">
    <property type="protein sequence ID" value="ETJ36531.1"/>
    <property type="molecule type" value="Genomic_DNA"/>
</dbReference>
<dbReference type="AlphaFoldDB" id="W1Y282"/>
<protein>
    <submittedName>
        <fullName evidence="1">Uncharacterized protein</fullName>
    </submittedName>
</protein>
<reference evidence="1" key="1">
    <citation type="submission" date="2013-12" db="EMBL/GenBank/DDBJ databases">
        <title>A Varibaculum cambriense genome reconstructed from a premature infant gut community with otherwise low bacterial novelty that shifts toward anaerobic metabolism during the third week of life.</title>
        <authorList>
            <person name="Brown C.T."/>
            <person name="Sharon I."/>
            <person name="Thomas B.C."/>
            <person name="Castelle C.J."/>
            <person name="Morowitz M.J."/>
            <person name="Banfield J.F."/>
        </authorList>
    </citation>
    <scope>NUCLEOTIDE SEQUENCE</scope>
</reference>
<gene>
    <name evidence="1" type="ORF">Q604_UNBC09212G0001</name>
</gene>